<dbReference type="AlphaFoldDB" id="A0A0L6UJL9"/>
<dbReference type="OrthoDB" id="2802215at2759"/>
<dbReference type="VEuPathDB" id="FungiDB:VP01_544g7"/>
<evidence type="ECO:0000313" key="2">
    <source>
        <dbReference type="EMBL" id="KNZ48734.1"/>
    </source>
</evidence>
<accession>A0A0L6UJL9</accession>
<proteinExistence type="predicted"/>
<organism evidence="2 3">
    <name type="scientific">Puccinia sorghi</name>
    <dbReference type="NCBI Taxonomy" id="27349"/>
    <lineage>
        <taxon>Eukaryota</taxon>
        <taxon>Fungi</taxon>
        <taxon>Dikarya</taxon>
        <taxon>Basidiomycota</taxon>
        <taxon>Pucciniomycotina</taxon>
        <taxon>Pucciniomycetes</taxon>
        <taxon>Pucciniales</taxon>
        <taxon>Pucciniaceae</taxon>
        <taxon>Puccinia</taxon>
    </lineage>
</organism>
<protein>
    <submittedName>
        <fullName evidence="2">Putative transposable element (T26F17.17)</fullName>
    </submittedName>
</protein>
<gene>
    <name evidence="2" type="ORF">VP01_544g7</name>
</gene>
<reference evidence="2 3" key="1">
    <citation type="submission" date="2015-08" db="EMBL/GenBank/DDBJ databases">
        <title>Next Generation Sequencing and Analysis of the Genome of Puccinia sorghi L Schw, the Causal Agent of Maize Common Rust.</title>
        <authorList>
            <person name="Rochi L."/>
            <person name="Burguener G."/>
            <person name="Darino M."/>
            <person name="Turjanski A."/>
            <person name="Kreff E."/>
            <person name="Dieguez M.J."/>
            <person name="Sacco F."/>
        </authorList>
    </citation>
    <scope>NUCLEOTIDE SEQUENCE [LARGE SCALE GENOMIC DNA]</scope>
    <source>
        <strain evidence="2 3">RO10H11247</strain>
    </source>
</reference>
<dbReference type="InterPro" id="IPR057670">
    <property type="entry name" value="SH3_retrovirus"/>
</dbReference>
<dbReference type="EMBL" id="LAVV01010664">
    <property type="protein sequence ID" value="KNZ48734.1"/>
    <property type="molecule type" value="Genomic_DNA"/>
</dbReference>
<evidence type="ECO:0000259" key="1">
    <source>
        <dbReference type="Pfam" id="PF25597"/>
    </source>
</evidence>
<name>A0A0L6UJL9_9BASI</name>
<dbReference type="Proteomes" id="UP000037035">
    <property type="component" value="Unassembled WGS sequence"/>
</dbReference>
<feature type="domain" description="Retroviral polymerase SH3-like" evidence="1">
    <location>
        <begin position="26"/>
        <end position="84"/>
    </location>
</feature>
<dbReference type="Pfam" id="PF25597">
    <property type="entry name" value="SH3_retrovirus"/>
    <property type="match status" value="1"/>
</dbReference>
<evidence type="ECO:0000313" key="3">
    <source>
        <dbReference type="Proteomes" id="UP000037035"/>
    </source>
</evidence>
<sequence>MESPYFRWHGRAPNLESLRPFGSLIHSYIPKQRRLFKLNPTADSGIFLGYSNDFSTYKVYIPSLKRSVWTRNITCNEDVYPGLKDFPADDSPNLENLILPQPINSDGTAKVQTVLPVSHEEAVREDS</sequence>
<comment type="caution">
    <text evidence="2">The sequence shown here is derived from an EMBL/GenBank/DDBJ whole genome shotgun (WGS) entry which is preliminary data.</text>
</comment>
<keyword evidence="3" id="KW-1185">Reference proteome</keyword>